<comment type="similarity">
    <text evidence="2">Belongs to the major facilitator superfamily. TCR/Tet family.</text>
</comment>
<evidence type="ECO:0000256" key="5">
    <source>
        <dbReference type="ARBA" id="ARBA00023136"/>
    </source>
</evidence>
<feature type="transmembrane region" description="Helical" evidence="6">
    <location>
        <begin position="130"/>
        <end position="151"/>
    </location>
</feature>
<feature type="transmembrane region" description="Helical" evidence="6">
    <location>
        <begin position="471"/>
        <end position="500"/>
    </location>
</feature>
<dbReference type="Gene3D" id="1.20.1250.20">
    <property type="entry name" value="MFS general substrate transporter like domains"/>
    <property type="match status" value="1"/>
</dbReference>
<feature type="transmembrane region" description="Helical" evidence="6">
    <location>
        <begin position="426"/>
        <end position="450"/>
    </location>
</feature>
<evidence type="ECO:0000256" key="3">
    <source>
        <dbReference type="ARBA" id="ARBA00022692"/>
    </source>
</evidence>
<dbReference type="InterPro" id="IPR011701">
    <property type="entry name" value="MFS"/>
</dbReference>
<feature type="transmembrane region" description="Helical" evidence="6">
    <location>
        <begin position="394"/>
        <end position="414"/>
    </location>
</feature>
<feature type="transmembrane region" description="Helical" evidence="6">
    <location>
        <begin position="302"/>
        <end position="327"/>
    </location>
</feature>
<evidence type="ECO:0000256" key="2">
    <source>
        <dbReference type="ARBA" id="ARBA00007520"/>
    </source>
</evidence>
<feature type="transmembrane region" description="Helical" evidence="6">
    <location>
        <begin position="260"/>
        <end position="281"/>
    </location>
</feature>
<evidence type="ECO:0000313" key="9">
    <source>
        <dbReference type="Proteomes" id="UP000469558"/>
    </source>
</evidence>
<dbReference type="InterPro" id="IPR036259">
    <property type="entry name" value="MFS_trans_sf"/>
</dbReference>
<feature type="transmembrane region" description="Helical" evidence="6">
    <location>
        <begin position="40"/>
        <end position="64"/>
    </location>
</feature>
<evidence type="ECO:0000256" key="6">
    <source>
        <dbReference type="SAM" id="Phobius"/>
    </source>
</evidence>
<evidence type="ECO:0000256" key="4">
    <source>
        <dbReference type="ARBA" id="ARBA00022989"/>
    </source>
</evidence>
<organism evidence="8 9">
    <name type="scientific">Lachnellula suecica</name>
    <dbReference type="NCBI Taxonomy" id="602035"/>
    <lineage>
        <taxon>Eukaryota</taxon>
        <taxon>Fungi</taxon>
        <taxon>Dikarya</taxon>
        <taxon>Ascomycota</taxon>
        <taxon>Pezizomycotina</taxon>
        <taxon>Leotiomycetes</taxon>
        <taxon>Helotiales</taxon>
        <taxon>Lachnaceae</taxon>
        <taxon>Lachnellula</taxon>
    </lineage>
</organism>
<dbReference type="SUPFAM" id="SSF103473">
    <property type="entry name" value="MFS general substrate transporter"/>
    <property type="match status" value="1"/>
</dbReference>
<keyword evidence="5 6" id="KW-0472">Membrane</keyword>
<feature type="transmembrane region" description="Helical" evidence="6">
    <location>
        <begin position="163"/>
        <end position="181"/>
    </location>
</feature>
<dbReference type="EMBL" id="QGMK01000541">
    <property type="protein sequence ID" value="TVY81133.1"/>
    <property type="molecule type" value="Genomic_DNA"/>
</dbReference>
<keyword evidence="3 6" id="KW-0812">Transmembrane</keyword>
<comment type="subcellular location">
    <subcellularLocation>
        <location evidence="1">Membrane</location>
        <topology evidence="1">Multi-pass membrane protein</topology>
    </subcellularLocation>
</comment>
<keyword evidence="9" id="KW-1185">Reference proteome</keyword>
<dbReference type="InterPro" id="IPR020846">
    <property type="entry name" value="MFS_dom"/>
</dbReference>
<dbReference type="PANTHER" id="PTHR23501:SF102">
    <property type="entry name" value="DRUG TRANSPORTER, PUTATIVE (AFU_ORTHOLOGUE AFUA_3G08530)-RELATED"/>
    <property type="match status" value="1"/>
</dbReference>
<sequence>SPGDEKDPPAEVSTALEVQCMEPPNDSLEAKKPFKFKITVFMLCLISVVVAMDSVIVASTLPAITVALKGTSLKAFWVGTSYLLAQTVTVPIYGTISDIFGRKWVMIFAAGLFLFGSILCATAKKMNWLVAARAVQGLGGGGCLTLAPVIISDITTLRERPKFLAMGEFAWALGTNIGVPIGGAIGEFATWPWVFWINIPICVIGIAGLIYALHLHQEISSLRSKLARIDYFGIAIFIAATTLMLYGLTTGGTSDPWSSVKVLAPLVLGFVGLGVFLFVEWKVSTEPMIPIRIFFSRSGNTGYFGAFVHGLVLWAFAYYLIIFFLGARGDALFKSSAETLPATAPVALSAVFCGIWVAKTLRFQKMTWLAWVLMVTGTGLNALMKPDSNAGVTYALRIIPAIGGGFLFQLPLFVVQATAKDDDVGIATATVTFFRSIGQAFGVAIGGTVFQNEFDKFLGKAVMKGTISSQFIVTGAEAAGAYGAIGYFPEAVIIAYRYIYADSLRTVWYVATGIAGAGLLVSLLVKNESMDRGNNAKQAFKVEKKASSGLV</sequence>
<dbReference type="OrthoDB" id="10021397at2759"/>
<comment type="caution">
    <text evidence="8">The sequence shown here is derived from an EMBL/GenBank/DDBJ whole genome shotgun (WGS) entry which is preliminary data.</text>
</comment>
<evidence type="ECO:0000313" key="8">
    <source>
        <dbReference type="EMBL" id="TVY81133.1"/>
    </source>
</evidence>
<dbReference type="Pfam" id="PF07690">
    <property type="entry name" value="MFS_1"/>
    <property type="match status" value="1"/>
</dbReference>
<accession>A0A8T9CE30</accession>
<feature type="transmembrane region" description="Helical" evidence="6">
    <location>
        <begin position="76"/>
        <end position="93"/>
    </location>
</feature>
<feature type="transmembrane region" description="Helical" evidence="6">
    <location>
        <begin position="339"/>
        <end position="358"/>
    </location>
</feature>
<feature type="domain" description="Major facilitator superfamily (MFS) profile" evidence="7">
    <location>
        <begin position="39"/>
        <end position="530"/>
    </location>
</feature>
<gene>
    <name evidence="8" type="primary">FUS6_1</name>
    <name evidence="8" type="ORF">LSUE1_G003583</name>
</gene>
<dbReference type="GO" id="GO:0022857">
    <property type="term" value="F:transmembrane transporter activity"/>
    <property type="evidence" value="ECO:0007669"/>
    <property type="project" value="InterPro"/>
</dbReference>
<reference evidence="8 9" key="1">
    <citation type="submission" date="2018-05" db="EMBL/GenBank/DDBJ databases">
        <title>Genome sequencing and assembly of the regulated plant pathogen Lachnellula willkommii and related sister species for the development of diagnostic species identification markers.</title>
        <authorList>
            <person name="Giroux E."/>
            <person name="Bilodeau G."/>
        </authorList>
    </citation>
    <scope>NUCLEOTIDE SEQUENCE [LARGE SCALE GENOMIC DNA]</scope>
    <source>
        <strain evidence="8 9">CBS 268.59</strain>
    </source>
</reference>
<feature type="transmembrane region" description="Helical" evidence="6">
    <location>
        <begin position="506"/>
        <end position="525"/>
    </location>
</feature>
<dbReference type="Proteomes" id="UP000469558">
    <property type="component" value="Unassembled WGS sequence"/>
</dbReference>
<feature type="transmembrane region" description="Helical" evidence="6">
    <location>
        <begin position="226"/>
        <end position="248"/>
    </location>
</feature>
<dbReference type="PROSITE" id="PS50850">
    <property type="entry name" value="MFS"/>
    <property type="match status" value="1"/>
</dbReference>
<proteinExistence type="inferred from homology"/>
<evidence type="ECO:0000259" key="7">
    <source>
        <dbReference type="PROSITE" id="PS50850"/>
    </source>
</evidence>
<feature type="non-terminal residue" evidence="8">
    <location>
        <position position="1"/>
    </location>
</feature>
<name>A0A8T9CE30_9HELO</name>
<dbReference type="GO" id="GO:0005886">
    <property type="term" value="C:plasma membrane"/>
    <property type="evidence" value="ECO:0007669"/>
    <property type="project" value="TreeGrafter"/>
</dbReference>
<evidence type="ECO:0000256" key="1">
    <source>
        <dbReference type="ARBA" id="ARBA00004141"/>
    </source>
</evidence>
<feature type="transmembrane region" description="Helical" evidence="6">
    <location>
        <begin position="193"/>
        <end position="214"/>
    </location>
</feature>
<feature type="transmembrane region" description="Helical" evidence="6">
    <location>
        <begin position="105"/>
        <end position="124"/>
    </location>
</feature>
<protein>
    <submittedName>
        <fullName evidence="8">Efflux pump FUS6</fullName>
    </submittedName>
</protein>
<dbReference type="AlphaFoldDB" id="A0A8T9CE30"/>
<dbReference type="PANTHER" id="PTHR23501">
    <property type="entry name" value="MAJOR FACILITATOR SUPERFAMILY"/>
    <property type="match status" value="1"/>
</dbReference>
<keyword evidence="4 6" id="KW-1133">Transmembrane helix</keyword>